<accession>A0A0F9W7I2</accession>
<dbReference type="EMBL" id="JPQZ01000250">
    <property type="protein sequence ID" value="KKO73756.1"/>
    <property type="molecule type" value="Genomic_DNA"/>
</dbReference>
<organism evidence="1 2">
    <name type="scientific">Vairimorpha ceranae</name>
    <dbReference type="NCBI Taxonomy" id="40302"/>
    <lineage>
        <taxon>Eukaryota</taxon>
        <taxon>Fungi</taxon>
        <taxon>Fungi incertae sedis</taxon>
        <taxon>Microsporidia</taxon>
        <taxon>Nosematidae</taxon>
        <taxon>Vairimorpha</taxon>
    </lineage>
</organism>
<gene>
    <name evidence="1" type="ORF">AAJ76_2500002140</name>
</gene>
<reference evidence="1 2" key="1">
    <citation type="journal article" date="2015" name="Environ. Microbiol.">
        <title>Genome analyses suggest the presence of polyploidy and recent human-driven expansions in eight global populations of the honeybee pathogen Nosema ceranae.</title>
        <authorList>
            <person name="Pelin A."/>
            <person name="Selman M."/>
            <person name="Aris-Brosou S."/>
            <person name="Farinelli L."/>
            <person name="Corradi N."/>
        </authorList>
    </citation>
    <scope>NUCLEOTIDE SEQUENCE [LARGE SCALE GENOMIC DNA]</scope>
    <source>
        <strain evidence="1 2">PA08 1199</strain>
    </source>
</reference>
<dbReference type="AlphaFoldDB" id="A0A0F9W7I2"/>
<dbReference type="GeneID" id="36319715"/>
<dbReference type="VEuPathDB" id="MicrosporidiaDB:AAJ76_2500002140"/>
<dbReference type="RefSeq" id="XP_024329498.1">
    <property type="nucleotide sequence ID" value="XM_024474787.1"/>
</dbReference>
<evidence type="ECO:0000313" key="2">
    <source>
        <dbReference type="Proteomes" id="UP000034350"/>
    </source>
</evidence>
<proteinExistence type="predicted"/>
<comment type="caution">
    <text evidence="1">The sequence shown here is derived from an EMBL/GenBank/DDBJ whole genome shotgun (WGS) entry which is preliminary data.</text>
</comment>
<name>A0A0F9W7I2_9MICR</name>
<keyword evidence="2" id="KW-1185">Reference proteome</keyword>
<sequence length="64" mass="7611">MLHTEEELGNILNNFKERILVKNCLECWENISFYTDGRVVCCNKINNIDIRLIRIHVFVIGKFQ</sequence>
<evidence type="ECO:0000313" key="1">
    <source>
        <dbReference type="EMBL" id="KKO73756.1"/>
    </source>
</evidence>
<protein>
    <submittedName>
        <fullName evidence="1">Uncharacterized protein</fullName>
    </submittedName>
</protein>
<dbReference type="Proteomes" id="UP000034350">
    <property type="component" value="Unassembled WGS sequence"/>
</dbReference>